<reference evidence="2 3" key="1">
    <citation type="submission" date="2018-10" db="EMBL/GenBank/DDBJ databases">
        <title>Genome Sequence of Cohnella sp.</title>
        <authorList>
            <person name="Srinivasan S."/>
            <person name="Kim M.K."/>
        </authorList>
    </citation>
    <scope>NUCLEOTIDE SEQUENCE [LARGE SCALE GENOMIC DNA]</scope>
    <source>
        <strain evidence="2 3">18JY8-7</strain>
    </source>
</reference>
<accession>A0A3G3K139</accession>
<dbReference type="Gene3D" id="1.20.1330.10">
    <property type="entry name" value="f41 fragment of flagellin, N-terminal domain"/>
    <property type="match status" value="1"/>
</dbReference>
<dbReference type="PANTHER" id="PTHR42792:SF1">
    <property type="entry name" value="FLAGELLAR HOOK-ASSOCIATED PROTEIN 3"/>
    <property type="match status" value="1"/>
</dbReference>
<keyword evidence="2" id="KW-0966">Cell projection</keyword>
<evidence type="ECO:0000259" key="1">
    <source>
        <dbReference type="Pfam" id="PF00669"/>
    </source>
</evidence>
<dbReference type="RefSeq" id="WP_123042224.1">
    <property type="nucleotide sequence ID" value="NZ_CP033433.1"/>
</dbReference>
<dbReference type="Pfam" id="PF00669">
    <property type="entry name" value="Flagellin_N"/>
    <property type="match status" value="1"/>
</dbReference>
<dbReference type="InterPro" id="IPR001492">
    <property type="entry name" value="Flagellin"/>
</dbReference>
<dbReference type="EMBL" id="CP033433">
    <property type="protein sequence ID" value="AYQ74142.1"/>
    <property type="molecule type" value="Genomic_DNA"/>
</dbReference>
<keyword evidence="2" id="KW-0969">Cilium</keyword>
<sequence>MTARVTQSMMHGQMIRNLNRNYQQMSVLQDQLSTGRKINKPSDDPVGITYALRYRSELSMNDQYQRNITEATSAVDHVDTVLDQINDLYSRVKELTVRGVSDSSPAEARNAIGQELDGIYKQLVTLGNDQVSGKYIFNGQKTTTAPYEMATAGTKDTDTADVVLPLAPGVDIATNISGNEVFGSSTDSDNMFKLVKQIRDAMNANDPVTAGQAMNQLDSRLNKFLGVRSEIGARANRIELLDNRNQALTDTLNGLSGKTEDADIAQTIMDLKTKENVYQAALSTGARIIQPSLVDFLK</sequence>
<dbReference type="KEGG" id="coh:EAV92_17170"/>
<gene>
    <name evidence="2" type="primary">flgL</name>
    <name evidence="2" type="ORF">EAV92_17170</name>
</gene>
<dbReference type="AlphaFoldDB" id="A0A3G3K139"/>
<feature type="domain" description="Flagellin N-terminal" evidence="1">
    <location>
        <begin position="8"/>
        <end position="142"/>
    </location>
</feature>
<dbReference type="PANTHER" id="PTHR42792">
    <property type="entry name" value="FLAGELLIN"/>
    <property type="match status" value="1"/>
</dbReference>
<protein>
    <submittedName>
        <fullName evidence="2">Flagellar hook-associated protein FlgL</fullName>
    </submittedName>
</protein>
<name>A0A3G3K139_9BACL</name>
<evidence type="ECO:0000313" key="3">
    <source>
        <dbReference type="Proteomes" id="UP000269097"/>
    </source>
</evidence>
<dbReference type="GO" id="GO:0071973">
    <property type="term" value="P:bacterial-type flagellum-dependent cell motility"/>
    <property type="evidence" value="ECO:0007669"/>
    <property type="project" value="InterPro"/>
</dbReference>
<dbReference type="InterPro" id="IPR001029">
    <property type="entry name" value="Flagellin_N"/>
</dbReference>
<keyword evidence="3" id="KW-1185">Reference proteome</keyword>
<dbReference type="GO" id="GO:0005198">
    <property type="term" value="F:structural molecule activity"/>
    <property type="evidence" value="ECO:0007669"/>
    <property type="project" value="InterPro"/>
</dbReference>
<organism evidence="2 3">
    <name type="scientific">Cohnella candidum</name>
    <dbReference type="NCBI Taxonomy" id="2674991"/>
    <lineage>
        <taxon>Bacteria</taxon>
        <taxon>Bacillati</taxon>
        <taxon>Bacillota</taxon>
        <taxon>Bacilli</taxon>
        <taxon>Bacillales</taxon>
        <taxon>Paenibacillaceae</taxon>
        <taxon>Cohnella</taxon>
    </lineage>
</organism>
<dbReference type="GO" id="GO:0009424">
    <property type="term" value="C:bacterial-type flagellum hook"/>
    <property type="evidence" value="ECO:0007669"/>
    <property type="project" value="InterPro"/>
</dbReference>
<dbReference type="SUPFAM" id="SSF64518">
    <property type="entry name" value="Phase 1 flagellin"/>
    <property type="match status" value="1"/>
</dbReference>
<keyword evidence="2" id="KW-0282">Flagellum</keyword>
<dbReference type="Proteomes" id="UP000269097">
    <property type="component" value="Chromosome"/>
</dbReference>
<dbReference type="NCBIfam" id="TIGR02550">
    <property type="entry name" value="flagell_flgL"/>
    <property type="match status" value="1"/>
</dbReference>
<proteinExistence type="predicted"/>
<dbReference type="InterPro" id="IPR013384">
    <property type="entry name" value="Flagell_FlgL"/>
</dbReference>
<evidence type="ECO:0000313" key="2">
    <source>
        <dbReference type="EMBL" id="AYQ74142.1"/>
    </source>
</evidence>